<accession>A0A0D6EQW3</accession>
<protein>
    <recommendedName>
        <fullName evidence="1">RNA-dependent RNA polymerase</fullName>
        <ecNumber evidence="1">2.7.7.48</ecNumber>
    </recommendedName>
</protein>
<feature type="region of interest" description="Disordered" evidence="2">
    <location>
        <begin position="278"/>
        <end position="325"/>
    </location>
</feature>
<evidence type="ECO:0000259" key="3">
    <source>
        <dbReference type="PROSITE" id="PS50835"/>
    </source>
</evidence>
<feature type="region of interest" description="Disordered" evidence="2">
    <location>
        <begin position="1"/>
        <end position="22"/>
    </location>
</feature>
<dbReference type="EC" id="2.7.7.48" evidence="1"/>
<feature type="region of interest" description="Disordered" evidence="2">
    <location>
        <begin position="1061"/>
        <end position="1081"/>
    </location>
</feature>
<proteinExistence type="inferred from homology"/>
<dbReference type="PANTHER" id="PTHR23079:SF55">
    <property type="entry name" value="RNA-DIRECTED RNA POLYMERASE"/>
    <property type="match status" value="1"/>
</dbReference>
<dbReference type="PROSITE" id="PS50835">
    <property type="entry name" value="IG_LIKE"/>
    <property type="match status" value="1"/>
</dbReference>
<comment type="catalytic activity">
    <reaction evidence="1">
        <text>RNA(n) + a ribonucleoside 5'-triphosphate = RNA(n+1) + diphosphate</text>
        <dbReference type="Rhea" id="RHEA:21248"/>
        <dbReference type="Rhea" id="RHEA-COMP:14527"/>
        <dbReference type="Rhea" id="RHEA-COMP:17342"/>
        <dbReference type="ChEBI" id="CHEBI:33019"/>
        <dbReference type="ChEBI" id="CHEBI:61557"/>
        <dbReference type="ChEBI" id="CHEBI:140395"/>
        <dbReference type="EC" id="2.7.7.48"/>
    </reaction>
</comment>
<dbReference type="EMBL" id="CENE01000027">
    <property type="protein sequence ID" value="CEQ42492.1"/>
    <property type="molecule type" value="Genomic_DNA"/>
</dbReference>
<evidence type="ECO:0000256" key="1">
    <source>
        <dbReference type="RuleBase" id="RU363098"/>
    </source>
</evidence>
<comment type="similarity">
    <text evidence="1">Belongs to the RdRP family.</text>
</comment>
<keyword evidence="5" id="KW-1185">Reference proteome</keyword>
<reference evidence="5" key="1">
    <citation type="submission" date="2015-02" db="EMBL/GenBank/DDBJ databases">
        <authorList>
            <person name="Gon?alves P."/>
        </authorList>
    </citation>
    <scope>NUCLEOTIDE SEQUENCE [LARGE SCALE GENOMIC DNA]</scope>
</reference>
<dbReference type="Pfam" id="PF05183">
    <property type="entry name" value="RdRP"/>
    <property type="match status" value="2"/>
</dbReference>
<dbReference type="GO" id="GO:0031380">
    <property type="term" value="C:nuclear RNA-directed RNA polymerase complex"/>
    <property type="evidence" value="ECO:0007669"/>
    <property type="project" value="TreeGrafter"/>
</dbReference>
<keyword evidence="1" id="KW-0808">Transferase</keyword>
<dbReference type="OrthoDB" id="6513042at2759"/>
<keyword evidence="1" id="KW-0694">RNA-binding</keyword>
<dbReference type="InterPro" id="IPR007110">
    <property type="entry name" value="Ig-like_dom"/>
</dbReference>
<feature type="domain" description="Ig-like" evidence="3">
    <location>
        <begin position="4"/>
        <end position="104"/>
    </location>
</feature>
<evidence type="ECO:0000313" key="4">
    <source>
        <dbReference type="EMBL" id="CEQ42492.1"/>
    </source>
</evidence>
<dbReference type="AlphaFoldDB" id="A0A0D6EQW3"/>
<evidence type="ECO:0000313" key="5">
    <source>
        <dbReference type="Proteomes" id="UP000243876"/>
    </source>
</evidence>
<feature type="compositionally biased region" description="Basic and acidic residues" evidence="2">
    <location>
        <begin position="1062"/>
        <end position="1071"/>
    </location>
</feature>
<dbReference type="GO" id="GO:0003968">
    <property type="term" value="F:RNA-directed RNA polymerase activity"/>
    <property type="evidence" value="ECO:0007669"/>
    <property type="project" value="UniProtKB-KW"/>
</dbReference>
<keyword evidence="1" id="KW-0548">Nucleotidyltransferase</keyword>
<keyword evidence="1" id="KW-0696">RNA-directed RNA polymerase</keyword>
<dbReference type="GO" id="GO:0003723">
    <property type="term" value="F:RNA binding"/>
    <property type="evidence" value="ECO:0007669"/>
    <property type="project" value="UniProtKB-KW"/>
</dbReference>
<dbReference type="InterPro" id="IPR057596">
    <property type="entry name" value="RDRP_core"/>
</dbReference>
<dbReference type="GO" id="GO:0030422">
    <property type="term" value="P:siRNA processing"/>
    <property type="evidence" value="ECO:0007669"/>
    <property type="project" value="TreeGrafter"/>
</dbReference>
<dbReference type="Proteomes" id="UP000243876">
    <property type="component" value="Unassembled WGS sequence"/>
</dbReference>
<feature type="region of interest" description="Disordered" evidence="2">
    <location>
        <begin position="804"/>
        <end position="830"/>
    </location>
</feature>
<feature type="compositionally biased region" description="Polar residues" evidence="2">
    <location>
        <begin position="805"/>
        <end position="830"/>
    </location>
</feature>
<evidence type="ECO:0000256" key="2">
    <source>
        <dbReference type="SAM" id="MobiDB-lite"/>
    </source>
</evidence>
<name>A0A0D6EQW3_SPOSA</name>
<organism evidence="4 5">
    <name type="scientific">Sporidiobolus salmonicolor</name>
    <name type="common">Yeast-like fungus</name>
    <name type="synonym">Sporobolomyces salmonicolor</name>
    <dbReference type="NCBI Taxonomy" id="5005"/>
    <lineage>
        <taxon>Eukaryota</taxon>
        <taxon>Fungi</taxon>
        <taxon>Dikarya</taxon>
        <taxon>Basidiomycota</taxon>
        <taxon>Pucciniomycotina</taxon>
        <taxon>Microbotryomycetes</taxon>
        <taxon>Sporidiobolales</taxon>
        <taxon>Sporidiobolaceae</taxon>
        <taxon>Sporobolomyces</taxon>
    </lineage>
</organism>
<dbReference type="InterPro" id="IPR007855">
    <property type="entry name" value="RDRP"/>
</dbReference>
<gene>
    <name evidence="4" type="primary">SPOSA6832_04321</name>
</gene>
<dbReference type="PANTHER" id="PTHR23079">
    <property type="entry name" value="RNA-DEPENDENT RNA POLYMERASE"/>
    <property type="match status" value="1"/>
</dbReference>
<sequence>MRQPDLSRLHRTTSHSSSGRRDELSCGIRSIAFGVFAGRDRFSAEWEREGRGVDKVFFEQRKDETKLLVLRMWDPPLAFGGGPLASSSIRITIEGASINRIQCTSGGTSLFFHLALPPLLEALPARFAIGPASLPRQVPFFDDDHARIAGYCNRVLRIKVRSRLEFDAFVYQAEEAGLPRIVASKITAEETSRFGNKTMASLQTWMSSLDFRIAFQLEKLLWNGLVDGVKLLGLKGKVEQAVQAKGEATAERILSLFADSLDRLAAIRPTPAADVVVLDDADQENRRPPKRRRQSSPIELSDSDDDIDIPSRLLPTSASASHHPSELEPSELLSLLIRALSESASLAQIYAAADPTCLARHVAITPTGLVLAGPVLEDSNSVIRQYRRPENFLRVAVRNEDGSLLRSRSNSIVETRFKALFRGFDLGGRSFLFVGWSSSALKSGSCFFVSPFDHKKSLVTSDFSSSRPSIALRPDQVLNIDDLLSESGSCFSDGAGLISPQLAADVVEALGIKLRPGQKAPTCFQFRMGGAKGMLQVDPSLGGKVVALRPSQVKFRSHLTSLEIAGIFDAGVAFLNRPLIKLLEDLGVPTDAFLRCQAGATRGIRKSRQTLRSALKLLDEWNLAPSSRFSSALAYLAQHSRTSAAAFSNPFVVRSLNATVVHALREIKWKARIPLPGCWNLVGVVDTSGCLAQDEIYARIQKADGTIECLKGTVAISRSPTNHPGDCRLVKTVGKLPKGVGERIRSLINCLRALPSMLGGGDLDGDVYLILTESSGLLPSPDSIAEPAAYDPAPTAKLDREATIQDGNSSSPNSTPTACFRSTASGSPSSIVRDWPQSLLLRPSNPTPAAADCVDSMKSGTFVSERSIPRIPPLLAARGYPDFLAAAHDRHCYRSPKALGQLFRAISLDDVRPPDLSSPCAVDPLRALSTALASLEVPGLPGNRLPPKPSRRLVEHYKAYLAPFCSELRKVVDLTARGRGTARSSSEEALLLGVVVGTAKLDRSDKLAFSRRKERTGELFRLVRSDIMRGVQRGDAAATTTTTTRARIEGAWAAWWAANEDDAQRRKEKGTGKGPSRTQDEDRFGLGTWAWLALSVLVELLERLEREQVESITID</sequence>